<dbReference type="SUPFAM" id="SSF54523">
    <property type="entry name" value="Pili subunits"/>
    <property type="match status" value="1"/>
</dbReference>
<dbReference type="RefSeq" id="WP_225675058.1">
    <property type="nucleotide sequence ID" value="NZ_JAEDAH010000058.1"/>
</dbReference>
<dbReference type="InterPro" id="IPR045584">
    <property type="entry name" value="Pilin-like"/>
</dbReference>
<dbReference type="NCBIfam" id="TIGR02532">
    <property type="entry name" value="IV_pilin_GFxxxE"/>
    <property type="match status" value="1"/>
</dbReference>
<name>A0ABS7ZSY0_9GAMM</name>
<protein>
    <submittedName>
        <fullName evidence="1">Type II secretion system protein</fullName>
    </submittedName>
</protein>
<evidence type="ECO:0000313" key="1">
    <source>
        <dbReference type="EMBL" id="MCA6064262.1"/>
    </source>
</evidence>
<comment type="caution">
    <text evidence="1">The sequence shown here is derived from an EMBL/GenBank/DDBJ whole genome shotgun (WGS) entry which is preliminary data.</text>
</comment>
<accession>A0ABS7ZSY0</accession>
<dbReference type="Proteomes" id="UP000714380">
    <property type="component" value="Unassembled WGS sequence"/>
</dbReference>
<gene>
    <name evidence="1" type="ORF">I9W95_11655</name>
</gene>
<evidence type="ECO:0000313" key="2">
    <source>
        <dbReference type="Proteomes" id="UP000714380"/>
    </source>
</evidence>
<dbReference type="Gene3D" id="3.30.700.10">
    <property type="entry name" value="Glycoprotein, Type 4 Pilin"/>
    <property type="match status" value="1"/>
</dbReference>
<reference evidence="1 2" key="1">
    <citation type="submission" date="2020-12" db="EMBL/GenBank/DDBJ databases">
        <title>Novel Thalassolituus-related marine hydrocarbonoclastic bacteria mediated algae-derived hydrocarbons mineralization in twilight zone of the northern South China Sea.</title>
        <authorList>
            <person name="Dong C."/>
        </authorList>
    </citation>
    <scope>NUCLEOTIDE SEQUENCE [LARGE SCALE GENOMIC DNA]</scope>
    <source>
        <strain evidence="1 2">IMCC1826</strain>
    </source>
</reference>
<proteinExistence type="predicted"/>
<sequence length="263" mass="27994">MKNARAFTLIELLITLVIGGIVAAVSVSFISQASRSLVDTGSRQQLAGTGAIISEQISRRLRQALPGSVRTTSDRSCVEFMPLLAASAYTDLEVSKAISSLVAVPYSVVADVTGYMSVFPLTGNLYNPGSTGPLTPFTATLPAGNAPATVSFSQPHRFPSGSPQQRLFISAQPQAICQDGEWLYLYSGYGFINSVAQLKTNLPSTFAAGREVLANGLLADSLEFRFTPPTLQRNGLVTLSFTLNGTNGDQLTMAQEVQIRNVP</sequence>
<dbReference type="Pfam" id="PF07963">
    <property type="entry name" value="N_methyl"/>
    <property type="match status" value="1"/>
</dbReference>
<dbReference type="InterPro" id="IPR012902">
    <property type="entry name" value="N_methyl_site"/>
</dbReference>
<keyword evidence="2" id="KW-1185">Reference proteome</keyword>
<dbReference type="EMBL" id="JAEDAH010000058">
    <property type="protein sequence ID" value="MCA6064262.1"/>
    <property type="molecule type" value="Genomic_DNA"/>
</dbReference>
<organism evidence="1 2">
    <name type="scientific">Thalassolituus marinus</name>
    <dbReference type="NCBI Taxonomy" id="671053"/>
    <lineage>
        <taxon>Bacteria</taxon>
        <taxon>Pseudomonadati</taxon>
        <taxon>Pseudomonadota</taxon>
        <taxon>Gammaproteobacteria</taxon>
        <taxon>Oceanospirillales</taxon>
        <taxon>Oceanospirillaceae</taxon>
        <taxon>Thalassolituus</taxon>
    </lineage>
</organism>